<sequence length="199" mass="22330">MGSSMASRERERRRILLVDDEEVLASSLATRLATVRPHFLLPDVVQLYVLSNTTGRLDIRHHSGDGQVWFEHGTIRHAVTARGKGEEAFFEIMMWSGGEFSMRRGDVTQELSITSDWQELLMESFRRLDERNRGEETGTGRTGWTQAPPPADDLEDLFGGLDVEHALLPQPTIAVPSEAESLEPTMNVEDSLAKLNVIE</sequence>
<evidence type="ECO:0000256" key="1">
    <source>
        <dbReference type="SAM" id="MobiDB-lite"/>
    </source>
</evidence>
<dbReference type="EMBL" id="CP012333">
    <property type="protein sequence ID" value="AKU98579.1"/>
    <property type="molecule type" value="Genomic_DNA"/>
</dbReference>
<accession>A0A0K1PZJ9</accession>
<protein>
    <recommendedName>
        <fullName evidence="2">PatA-like N-terminal domain-containing protein</fullName>
    </recommendedName>
</protein>
<dbReference type="STRING" id="1391654.AKJ09_05243"/>
<feature type="domain" description="PatA-like N-terminal" evidence="2">
    <location>
        <begin position="39"/>
        <end position="131"/>
    </location>
</feature>
<dbReference type="PANTHER" id="PTHR36304">
    <property type="entry name" value="DOMAIN GTPASE-ACTIVATING PROTEIN, PUTATIVE-RELATED-RELATED"/>
    <property type="match status" value="1"/>
</dbReference>
<dbReference type="OrthoDB" id="5393715at2"/>
<evidence type="ECO:0000313" key="4">
    <source>
        <dbReference type="Proteomes" id="UP000064967"/>
    </source>
</evidence>
<dbReference type="PANTHER" id="PTHR36304:SF4">
    <property type="entry name" value="DUF4388 DOMAIN-CONTAINING PROTEIN"/>
    <property type="match status" value="1"/>
</dbReference>
<evidence type="ECO:0000259" key="2">
    <source>
        <dbReference type="Pfam" id="PF14332"/>
    </source>
</evidence>
<name>A0A0K1PZJ9_9BACT</name>
<dbReference type="Pfam" id="PF14332">
    <property type="entry name" value="DUF4388"/>
    <property type="match status" value="1"/>
</dbReference>
<dbReference type="Proteomes" id="UP000064967">
    <property type="component" value="Chromosome"/>
</dbReference>
<organism evidence="3 4">
    <name type="scientific">Labilithrix luteola</name>
    <dbReference type="NCBI Taxonomy" id="1391654"/>
    <lineage>
        <taxon>Bacteria</taxon>
        <taxon>Pseudomonadati</taxon>
        <taxon>Myxococcota</taxon>
        <taxon>Polyangia</taxon>
        <taxon>Polyangiales</taxon>
        <taxon>Labilitrichaceae</taxon>
        <taxon>Labilithrix</taxon>
    </lineage>
</organism>
<dbReference type="KEGG" id="llu:AKJ09_05243"/>
<dbReference type="AlphaFoldDB" id="A0A0K1PZJ9"/>
<proteinExistence type="predicted"/>
<keyword evidence="4" id="KW-1185">Reference proteome</keyword>
<gene>
    <name evidence="3" type="ORF">AKJ09_05243</name>
</gene>
<reference evidence="3 4" key="1">
    <citation type="submission" date="2015-08" db="EMBL/GenBank/DDBJ databases">
        <authorList>
            <person name="Babu N.S."/>
            <person name="Beckwith C.J."/>
            <person name="Beseler K.G."/>
            <person name="Brison A."/>
            <person name="Carone J.V."/>
            <person name="Caskin T.P."/>
            <person name="Diamond M."/>
            <person name="Durham M.E."/>
            <person name="Foxe J.M."/>
            <person name="Go M."/>
            <person name="Henderson B.A."/>
            <person name="Jones I.B."/>
            <person name="McGettigan J.A."/>
            <person name="Micheletti S.J."/>
            <person name="Nasrallah M.E."/>
            <person name="Ortiz D."/>
            <person name="Piller C.R."/>
            <person name="Privatt S.R."/>
            <person name="Schneider S.L."/>
            <person name="Sharp S."/>
            <person name="Smith T.C."/>
            <person name="Stanton J.D."/>
            <person name="Ullery H.E."/>
            <person name="Wilson R.J."/>
            <person name="Serrano M.G."/>
            <person name="Buck G."/>
            <person name="Lee V."/>
            <person name="Wang Y."/>
            <person name="Carvalho R."/>
            <person name="Voegtly L."/>
            <person name="Shi R."/>
            <person name="Duckworth R."/>
            <person name="Johnson A."/>
            <person name="Loviza R."/>
            <person name="Walstead R."/>
            <person name="Shah Z."/>
            <person name="Kiflezghi M."/>
            <person name="Wade K."/>
            <person name="Ball S.L."/>
            <person name="Bradley K.W."/>
            <person name="Asai D.J."/>
            <person name="Bowman C.A."/>
            <person name="Russell D.A."/>
            <person name="Pope W.H."/>
            <person name="Jacobs-Sera D."/>
            <person name="Hendrix R.W."/>
            <person name="Hatfull G.F."/>
        </authorList>
    </citation>
    <scope>NUCLEOTIDE SEQUENCE [LARGE SCALE GENOMIC DNA]</scope>
    <source>
        <strain evidence="3 4">DSM 27648</strain>
    </source>
</reference>
<feature type="region of interest" description="Disordered" evidence="1">
    <location>
        <begin position="130"/>
        <end position="150"/>
    </location>
</feature>
<dbReference type="InterPro" id="IPR025497">
    <property type="entry name" value="PatA-like_N"/>
</dbReference>
<evidence type="ECO:0000313" key="3">
    <source>
        <dbReference type="EMBL" id="AKU98579.1"/>
    </source>
</evidence>